<dbReference type="AlphaFoldDB" id="A0A427ADH1"/>
<organism evidence="1 2">
    <name type="scientific">Ensete ventricosum</name>
    <name type="common">Abyssinian banana</name>
    <name type="synonym">Musa ensete</name>
    <dbReference type="NCBI Taxonomy" id="4639"/>
    <lineage>
        <taxon>Eukaryota</taxon>
        <taxon>Viridiplantae</taxon>
        <taxon>Streptophyta</taxon>
        <taxon>Embryophyta</taxon>
        <taxon>Tracheophyta</taxon>
        <taxon>Spermatophyta</taxon>
        <taxon>Magnoliopsida</taxon>
        <taxon>Liliopsida</taxon>
        <taxon>Zingiberales</taxon>
        <taxon>Musaceae</taxon>
        <taxon>Ensete</taxon>
    </lineage>
</organism>
<sequence length="138" mass="16196">MGITRTRRYISVHQQIDTRATHYQLITVDFDYRCPLLGGINRGRRKKREKKRENLKIRHRSPSTILIRRPWGEEASARLHGENKLWRLNDVSSLYVGRRNDVSSPRVGFSSRLREDVSSPCAGFSGRRRFFSPRGEKE</sequence>
<protein>
    <submittedName>
        <fullName evidence="1">Uncharacterized protein</fullName>
    </submittedName>
</protein>
<proteinExistence type="predicted"/>
<dbReference type="EMBL" id="AMZH03002836">
    <property type="protein sequence ID" value="RRT74236.1"/>
    <property type="molecule type" value="Genomic_DNA"/>
</dbReference>
<comment type="caution">
    <text evidence="1">The sequence shown here is derived from an EMBL/GenBank/DDBJ whole genome shotgun (WGS) entry which is preliminary data.</text>
</comment>
<name>A0A427ADH1_ENSVE</name>
<accession>A0A427ADH1</accession>
<gene>
    <name evidence="1" type="ORF">B296_00032547</name>
</gene>
<evidence type="ECO:0000313" key="1">
    <source>
        <dbReference type="EMBL" id="RRT74236.1"/>
    </source>
</evidence>
<reference evidence="1 2" key="1">
    <citation type="journal article" date="2014" name="Agronomy (Basel)">
        <title>A Draft Genome Sequence for Ensete ventricosum, the Drought-Tolerant Tree Against Hunger.</title>
        <authorList>
            <person name="Harrison J."/>
            <person name="Moore K.A."/>
            <person name="Paszkiewicz K."/>
            <person name="Jones T."/>
            <person name="Grant M."/>
            <person name="Ambacheew D."/>
            <person name="Muzemil S."/>
            <person name="Studholme D.J."/>
        </authorList>
    </citation>
    <scope>NUCLEOTIDE SEQUENCE [LARGE SCALE GENOMIC DNA]</scope>
</reference>
<dbReference type="Proteomes" id="UP000287651">
    <property type="component" value="Unassembled WGS sequence"/>
</dbReference>
<evidence type="ECO:0000313" key="2">
    <source>
        <dbReference type="Proteomes" id="UP000287651"/>
    </source>
</evidence>